<dbReference type="EMBL" id="JACEIB010000003">
    <property type="protein sequence ID" value="MBA2933635.1"/>
    <property type="molecule type" value="Genomic_DNA"/>
</dbReference>
<organism evidence="4 5">
    <name type="scientific">Sphingomonas chungangi</name>
    <dbReference type="NCBI Taxonomy" id="2683589"/>
    <lineage>
        <taxon>Bacteria</taxon>
        <taxon>Pseudomonadati</taxon>
        <taxon>Pseudomonadota</taxon>
        <taxon>Alphaproteobacteria</taxon>
        <taxon>Sphingomonadales</taxon>
        <taxon>Sphingomonadaceae</taxon>
        <taxon>Sphingomonas</taxon>
    </lineage>
</organism>
<dbReference type="GO" id="GO:0016020">
    <property type="term" value="C:membrane"/>
    <property type="evidence" value="ECO:0007669"/>
    <property type="project" value="InterPro"/>
</dbReference>
<dbReference type="Pfam" id="PF00015">
    <property type="entry name" value="MCPsignal"/>
    <property type="match status" value="1"/>
</dbReference>
<dbReference type="SUPFAM" id="SSF58104">
    <property type="entry name" value="Methyl-accepting chemotaxis protein (MCP) signaling domain"/>
    <property type="match status" value="1"/>
</dbReference>
<keyword evidence="5" id="KW-1185">Reference proteome</keyword>
<dbReference type="PANTHER" id="PTHR32089">
    <property type="entry name" value="METHYL-ACCEPTING CHEMOTAXIS PROTEIN MCPB"/>
    <property type="match status" value="1"/>
</dbReference>
<dbReference type="AlphaFoldDB" id="A0A838L4L6"/>
<dbReference type="InterPro" id="IPR004089">
    <property type="entry name" value="MCPsignal_dom"/>
</dbReference>
<reference evidence="4 5" key="1">
    <citation type="submission" date="2020-07" db="EMBL/GenBank/DDBJ databases">
        <authorList>
            <person name="Sun Q."/>
        </authorList>
    </citation>
    <scope>NUCLEOTIDE SEQUENCE [LARGE SCALE GENOMIC DNA]</scope>
    <source>
        <strain evidence="4 5">CGMCC 1.13654</strain>
    </source>
</reference>
<dbReference type="SMART" id="SM00283">
    <property type="entry name" value="MA"/>
    <property type="match status" value="1"/>
</dbReference>
<proteinExistence type="predicted"/>
<evidence type="ECO:0000313" key="5">
    <source>
        <dbReference type="Proteomes" id="UP000570166"/>
    </source>
</evidence>
<evidence type="ECO:0000256" key="1">
    <source>
        <dbReference type="ARBA" id="ARBA00023224"/>
    </source>
</evidence>
<comment type="caution">
    <text evidence="4">The sequence shown here is derived from an EMBL/GenBank/DDBJ whole genome shotgun (WGS) entry which is preliminary data.</text>
</comment>
<evidence type="ECO:0000313" key="4">
    <source>
        <dbReference type="EMBL" id="MBA2933635.1"/>
    </source>
</evidence>
<dbReference type="PROSITE" id="PS50111">
    <property type="entry name" value="CHEMOTAXIS_TRANSDUC_2"/>
    <property type="match status" value="1"/>
</dbReference>
<dbReference type="GO" id="GO:0007165">
    <property type="term" value="P:signal transduction"/>
    <property type="evidence" value="ECO:0007669"/>
    <property type="project" value="UniProtKB-KW"/>
</dbReference>
<accession>A0A838L4L6</accession>
<dbReference type="Gene3D" id="1.10.287.950">
    <property type="entry name" value="Methyl-accepting chemotaxis protein"/>
    <property type="match status" value="1"/>
</dbReference>
<gene>
    <name evidence="4" type="ORF">HZF05_05940</name>
</gene>
<dbReference type="Proteomes" id="UP000570166">
    <property type="component" value="Unassembled WGS sequence"/>
</dbReference>
<evidence type="ECO:0000259" key="3">
    <source>
        <dbReference type="PROSITE" id="PS50111"/>
    </source>
</evidence>
<keyword evidence="1 2" id="KW-0807">Transducer</keyword>
<feature type="domain" description="Methyl-accepting transducer" evidence="3">
    <location>
        <begin position="52"/>
        <end position="274"/>
    </location>
</feature>
<evidence type="ECO:0000256" key="2">
    <source>
        <dbReference type="PROSITE-ProRule" id="PRU00284"/>
    </source>
</evidence>
<name>A0A838L4L6_9SPHN</name>
<protein>
    <recommendedName>
        <fullName evidence="3">Methyl-accepting transducer domain-containing protein</fullName>
    </recommendedName>
</protein>
<dbReference type="PANTHER" id="PTHR32089:SF112">
    <property type="entry name" value="LYSOZYME-LIKE PROTEIN-RELATED"/>
    <property type="match status" value="1"/>
</dbReference>
<sequence>MAVLMKLAAVQDLMISHAHLSYVKRLAADQLSAQIKTLRTDVAETVYSAGAKSEDVRDRVQVITDCTKTILDGNRDIALAASETTDLMSSAAETTAELLANIVDARDSAEKAAAVADRAARQVETAAESTSSLSTHAIAIDSILGLIGRIAAQTNLLALNATIEAARAGEAGRGFAIVASEVKSLAAQTASATGEIAAQIHSIQVAASASIDAMASISGAVATVQQSSEFIHLAMNKQVETASQISHLIDNTARSATRTASTTKSMGAVSAIAAEKMIEAESAFGALSGTIRSLEDTVGRFIRQISGDGGEVPRRPARAS</sequence>